<evidence type="ECO:0000256" key="1">
    <source>
        <dbReference type="SAM" id="MobiDB-lite"/>
    </source>
</evidence>
<protein>
    <recommendedName>
        <fullName evidence="4">PPE family protein</fullName>
    </recommendedName>
</protein>
<evidence type="ECO:0000313" key="3">
    <source>
        <dbReference type="Proteomes" id="UP000012249"/>
    </source>
</evidence>
<gene>
    <name evidence="2" type="ORF">LEP1GSC043_3133</name>
</gene>
<dbReference type="Proteomes" id="UP000012249">
    <property type="component" value="Unassembled WGS sequence"/>
</dbReference>
<dbReference type="InterPro" id="IPR058093">
    <property type="entry name" value="LA_2272-like"/>
</dbReference>
<feature type="region of interest" description="Disordered" evidence="1">
    <location>
        <begin position="110"/>
        <end position="129"/>
    </location>
</feature>
<comment type="caution">
    <text evidence="2">The sequence shown here is derived from an EMBL/GenBank/DDBJ whole genome shotgun (WGS) entry which is preliminary data.</text>
</comment>
<evidence type="ECO:0008006" key="4">
    <source>
        <dbReference type="Google" id="ProtNLM"/>
    </source>
</evidence>
<dbReference type="NCBIfam" id="NF047436">
    <property type="entry name" value="LA_2272_repeat"/>
    <property type="match status" value="1"/>
</dbReference>
<feature type="compositionally biased region" description="Basic and acidic residues" evidence="1">
    <location>
        <begin position="111"/>
        <end position="120"/>
    </location>
</feature>
<proteinExistence type="predicted"/>
<evidence type="ECO:0000313" key="2">
    <source>
        <dbReference type="EMBL" id="EMY12137.1"/>
    </source>
</evidence>
<dbReference type="AlphaFoldDB" id="N1TZF9"/>
<name>N1TZF9_9LEPT</name>
<dbReference type="EMBL" id="AHMI02000316">
    <property type="protein sequence ID" value="EMY12137.1"/>
    <property type="molecule type" value="Genomic_DNA"/>
</dbReference>
<reference evidence="2 3" key="1">
    <citation type="submission" date="2013-02" db="EMBL/GenBank/DDBJ databases">
        <authorList>
            <person name="Harkins D.M."/>
            <person name="Durkin A.S."/>
            <person name="Brinkac L.M."/>
            <person name="Haft D.H."/>
            <person name="Selengut J.D."/>
            <person name="Sanka R."/>
            <person name="DePew J."/>
            <person name="Purushe J."/>
            <person name="Haake D.A."/>
            <person name="Matsunaga J."/>
            <person name="Vinetz J.M."/>
            <person name="Sutton G.G."/>
            <person name="Nierman W.C."/>
            <person name="Fouts D.E."/>
        </authorList>
    </citation>
    <scope>NUCLEOTIDE SEQUENCE [LARGE SCALE GENOMIC DNA]</scope>
    <source>
        <strain evidence="2 3">Ecochallenge</strain>
    </source>
</reference>
<sequence length="129" mass="13870">MGTNMFPDIELNKRRGGFYLTIGVGNYETSGLMIGAINRSSKGMNVGVINRETEGFNLGIVNFQEGSSFSIGAINIGSSRNAGLQIGLINYCSNGIIPIMIFANYCTDSSSESKSEENESGKINILKLE</sequence>
<accession>N1TZF9</accession>
<organism evidence="2 3">
    <name type="scientific">Leptospira weilii str. Ecochallenge</name>
    <dbReference type="NCBI Taxonomy" id="1049986"/>
    <lineage>
        <taxon>Bacteria</taxon>
        <taxon>Pseudomonadati</taxon>
        <taxon>Spirochaetota</taxon>
        <taxon>Spirochaetia</taxon>
        <taxon>Leptospirales</taxon>
        <taxon>Leptospiraceae</taxon>
        <taxon>Leptospira</taxon>
    </lineage>
</organism>